<keyword evidence="2" id="KW-1185">Reference proteome</keyword>
<protein>
    <recommendedName>
        <fullName evidence="3">Flagellar associated protein</fullName>
    </recommendedName>
</protein>
<sequence>MPAHWSGTSVPSAVLRTNRAGGGVGTSPGINPITPYSSAALDYRASWIAGDMATKSKEFGSSATIRNRLWDETMRNEEKSYANSVARPAKMKELPPPHRGPAYLESNGLQRSLATNIPDHPTAIQVNGLRQERTADVICKGYVHGVNTYDSRTLCGNWSEERCDKSHVPSAWKAPTGRDWQWRTTYGEMTQHLDEKVLPVKGSNAETLYTHPASRFATGVKEESSSSNSEIIKLGGLPGVDYQPGDERSASRHPGNYVNYQCGKQHLVAVVAGKTAHLTPYETTTQAAFRQALSGVSPSSTQRCDVDKPPFQIRDPGRDGKSKMLCGIRGDEYGCTRDDPDYLDGHVLGNPVPNKQTVYTVGEYRRKWTKTDPAIIEAGLQDTSEYRASYKAPDHKKLDATRMLPGHVGTWH</sequence>
<proteinExistence type="predicted"/>
<dbReference type="EMBL" id="JBGBPQ010000031">
    <property type="protein sequence ID" value="KAL1495712.1"/>
    <property type="molecule type" value="Genomic_DNA"/>
</dbReference>
<name>A0AB34IB28_PRYPA</name>
<evidence type="ECO:0000313" key="1">
    <source>
        <dbReference type="EMBL" id="KAL1495712.1"/>
    </source>
</evidence>
<reference evidence="1 2" key="1">
    <citation type="journal article" date="2024" name="Science">
        <title>Giant polyketide synthase enzymes in the biosynthesis of giant marine polyether toxins.</title>
        <authorList>
            <person name="Fallon T.R."/>
            <person name="Shende V.V."/>
            <person name="Wierzbicki I.H."/>
            <person name="Pendleton A.L."/>
            <person name="Watervoot N.F."/>
            <person name="Auber R.P."/>
            <person name="Gonzalez D.J."/>
            <person name="Wisecaver J.H."/>
            <person name="Moore B.S."/>
        </authorList>
    </citation>
    <scope>NUCLEOTIDE SEQUENCE [LARGE SCALE GENOMIC DNA]</scope>
    <source>
        <strain evidence="1 2">12B1</strain>
    </source>
</reference>
<gene>
    <name evidence="1" type="ORF">AB1Y20_016575</name>
</gene>
<evidence type="ECO:0008006" key="3">
    <source>
        <dbReference type="Google" id="ProtNLM"/>
    </source>
</evidence>
<dbReference type="AlphaFoldDB" id="A0AB34IB28"/>
<organism evidence="1 2">
    <name type="scientific">Prymnesium parvum</name>
    <name type="common">Toxic golden alga</name>
    <dbReference type="NCBI Taxonomy" id="97485"/>
    <lineage>
        <taxon>Eukaryota</taxon>
        <taxon>Haptista</taxon>
        <taxon>Haptophyta</taxon>
        <taxon>Prymnesiophyceae</taxon>
        <taxon>Prymnesiales</taxon>
        <taxon>Prymnesiaceae</taxon>
        <taxon>Prymnesium</taxon>
    </lineage>
</organism>
<comment type="caution">
    <text evidence="1">The sequence shown here is derived from an EMBL/GenBank/DDBJ whole genome shotgun (WGS) entry which is preliminary data.</text>
</comment>
<accession>A0AB34IB28</accession>
<dbReference type="Proteomes" id="UP001515480">
    <property type="component" value="Unassembled WGS sequence"/>
</dbReference>
<evidence type="ECO:0000313" key="2">
    <source>
        <dbReference type="Proteomes" id="UP001515480"/>
    </source>
</evidence>